<dbReference type="Proteomes" id="UP001497700">
    <property type="component" value="Unassembled WGS sequence"/>
</dbReference>
<keyword evidence="2" id="KW-1185">Reference proteome</keyword>
<proteinExistence type="predicted"/>
<sequence length="218" mass="24379">MEDTRLARECLQALEGLVHDARHTYGASKEEVELALHSTMDALVQDEIHDIADSLYGRGPLGRPHVAWLVMSHTWKCLGDDVDADFERMARPASNEGPVCANADEDLDEIKDMGTTHPYGLVGVFAFWILTGDIWVDENAELASAPPVTTLTAYDERRGTQVVIQGDRDIADFMWAWHALSLAYREGTPPPPEQDRRPRAPAPGRELRRQQQPQGGRR</sequence>
<accession>A0ACB9YZY2</accession>
<dbReference type="EMBL" id="MU393485">
    <property type="protein sequence ID" value="KAI4864523.1"/>
    <property type="molecule type" value="Genomic_DNA"/>
</dbReference>
<gene>
    <name evidence="1" type="ORF">F4820DRAFT_448960</name>
</gene>
<organism evidence="1 2">
    <name type="scientific">Hypoxylon rubiginosum</name>
    <dbReference type="NCBI Taxonomy" id="110542"/>
    <lineage>
        <taxon>Eukaryota</taxon>
        <taxon>Fungi</taxon>
        <taxon>Dikarya</taxon>
        <taxon>Ascomycota</taxon>
        <taxon>Pezizomycotina</taxon>
        <taxon>Sordariomycetes</taxon>
        <taxon>Xylariomycetidae</taxon>
        <taxon>Xylariales</taxon>
        <taxon>Hypoxylaceae</taxon>
        <taxon>Hypoxylon</taxon>
    </lineage>
</organism>
<reference evidence="1 2" key="1">
    <citation type="journal article" date="2022" name="New Phytol.">
        <title>Ecological generalism drives hyperdiversity of secondary metabolite gene clusters in xylarialean endophytes.</title>
        <authorList>
            <person name="Franco M.E.E."/>
            <person name="Wisecaver J.H."/>
            <person name="Arnold A.E."/>
            <person name="Ju Y.M."/>
            <person name="Slot J.C."/>
            <person name="Ahrendt S."/>
            <person name="Moore L.P."/>
            <person name="Eastman K.E."/>
            <person name="Scott K."/>
            <person name="Konkel Z."/>
            <person name="Mondo S.J."/>
            <person name="Kuo A."/>
            <person name="Hayes R.D."/>
            <person name="Haridas S."/>
            <person name="Andreopoulos B."/>
            <person name="Riley R."/>
            <person name="LaButti K."/>
            <person name="Pangilinan J."/>
            <person name="Lipzen A."/>
            <person name="Amirebrahimi M."/>
            <person name="Yan J."/>
            <person name="Adam C."/>
            <person name="Keymanesh K."/>
            <person name="Ng V."/>
            <person name="Louie K."/>
            <person name="Northen T."/>
            <person name="Drula E."/>
            <person name="Henrissat B."/>
            <person name="Hsieh H.M."/>
            <person name="Youens-Clark K."/>
            <person name="Lutzoni F."/>
            <person name="Miadlikowska J."/>
            <person name="Eastwood D.C."/>
            <person name="Hamelin R.C."/>
            <person name="Grigoriev I.V."/>
            <person name="U'Ren J.M."/>
        </authorList>
    </citation>
    <scope>NUCLEOTIDE SEQUENCE [LARGE SCALE GENOMIC DNA]</scope>
    <source>
        <strain evidence="1 2">CBS 119005</strain>
    </source>
</reference>
<evidence type="ECO:0000313" key="2">
    <source>
        <dbReference type="Proteomes" id="UP001497700"/>
    </source>
</evidence>
<comment type="caution">
    <text evidence="1">The sequence shown here is derived from an EMBL/GenBank/DDBJ whole genome shotgun (WGS) entry which is preliminary data.</text>
</comment>
<name>A0ACB9YZY2_9PEZI</name>
<evidence type="ECO:0000313" key="1">
    <source>
        <dbReference type="EMBL" id="KAI4864523.1"/>
    </source>
</evidence>
<protein>
    <submittedName>
        <fullName evidence="1">Uncharacterized protein</fullName>
    </submittedName>
</protein>